<evidence type="ECO:0000256" key="2">
    <source>
        <dbReference type="ARBA" id="ARBA00022737"/>
    </source>
</evidence>
<keyword evidence="10" id="KW-1185">Reference proteome</keyword>
<dbReference type="GO" id="GO:0050839">
    <property type="term" value="F:cell adhesion molecule binding"/>
    <property type="evidence" value="ECO:0007669"/>
    <property type="project" value="TreeGrafter"/>
</dbReference>
<evidence type="ECO:0000256" key="7">
    <source>
        <dbReference type="SAM" id="Phobius"/>
    </source>
</evidence>
<evidence type="ECO:0000313" key="10">
    <source>
        <dbReference type="Proteomes" id="UP001201812"/>
    </source>
</evidence>
<proteinExistence type="predicted"/>
<dbReference type="Pfam" id="PF26428">
    <property type="entry name" value="Zwei_Ig_N"/>
    <property type="match status" value="1"/>
</dbReference>
<gene>
    <name evidence="9" type="ORF">DdX_11329</name>
</gene>
<keyword evidence="6" id="KW-0393">Immunoglobulin domain</keyword>
<keyword evidence="4" id="KW-1015">Disulfide bond</keyword>
<dbReference type="EMBL" id="JAKKPZ010000031">
    <property type="protein sequence ID" value="KAI1709259.1"/>
    <property type="molecule type" value="Genomic_DNA"/>
</dbReference>
<protein>
    <submittedName>
        <fullName evidence="9">Immunoglobulin domain-containing protein</fullName>
    </submittedName>
</protein>
<dbReference type="InterPro" id="IPR058814">
    <property type="entry name" value="ZIG1/7_N"/>
</dbReference>
<keyword evidence="3 7" id="KW-0472">Membrane</keyword>
<dbReference type="InterPro" id="IPR013783">
    <property type="entry name" value="Ig-like_fold"/>
</dbReference>
<dbReference type="InterPro" id="IPR051275">
    <property type="entry name" value="Cell_adhesion_signaling"/>
</dbReference>
<dbReference type="Pfam" id="PF07679">
    <property type="entry name" value="I-set"/>
    <property type="match status" value="1"/>
</dbReference>
<evidence type="ECO:0000256" key="1">
    <source>
        <dbReference type="ARBA" id="ARBA00004479"/>
    </source>
</evidence>
<dbReference type="PANTHER" id="PTHR11640">
    <property type="entry name" value="NEPHRIN"/>
    <property type="match status" value="1"/>
</dbReference>
<feature type="domain" description="Ig-like" evidence="8">
    <location>
        <begin position="119"/>
        <end position="223"/>
    </location>
</feature>
<evidence type="ECO:0000256" key="5">
    <source>
        <dbReference type="ARBA" id="ARBA00023180"/>
    </source>
</evidence>
<keyword evidence="5" id="KW-0325">Glycoprotein</keyword>
<evidence type="ECO:0000259" key="8">
    <source>
        <dbReference type="PROSITE" id="PS50835"/>
    </source>
</evidence>
<dbReference type="Gene3D" id="2.60.40.10">
    <property type="entry name" value="Immunoglobulins"/>
    <property type="match status" value="2"/>
</dbReference>
<organism evidence="9 10">
    <name type="scientific">Ditylenchus destructor</name>
    <dbReference type="NCBI Taxonomy" id="166010"/>
    <lineage>
        <taxon>Eukaryota</taxon>
        <taxon>Metazoa</taxon>
        <taxon>Ecdysozoa</taxon>
        <taxon>Nematoda</taxon>
        <taxon>Chromadorea</taxon>
        <taxon>Rhabditida</taxon>
        <taxon>Tylenchina</taxon>
        <taxon>Tylenchomorpha</taxon>
        <taxon>Sphaerularioidea</taxon>
        <taxon>Anguinidae</taxon>
        <taxon>Anguininae</taxon>
        <taxon>Ditylenchus</taxon>
    </lineage>
</organism>
<keyword evidence="7" id="KW-0812">Transmembrane</keyword>
<dbReference type="PANTHER" id="PTHR11640:SF164">
    <property type="entry name" value="MAM DOMAIN-CONTAINING GLYCOSYLPHOSPHATIDYLINOSITOL ANCHOR PROTEIN 1"/>
    <property type="match status" value="1"/>
</dbReference>
<dbReference type="InterPro" id="IPR013098">
    <property type="entry name" value="Ig_I-set"/>
</dbReference>
<comment type="subcellular location">
    <subcellularLocation>
        <location evidence="1">Membrane</location>
        <topology evidence="1">Single-pass type I membrane protein</topology>
    </subcellularLocation>
</comment>
<comment type="caution">
    <text evidence="9">The sequence shown here is derived from an EMBL/GenBank/DDBJ whole genome shotgun (WGS) entry which is preliminary data.</text>
</comment>
<dbReference type="Proteomes" id="UP001201812">
    <property type="component" value="Unassembled WGS sequence"/>
</dbReference>
<evidence type="ECO:0000256" key="3">
    <source>
        <dbReference type="ARBA" id="ARBA00023136"/>
    </source>
</evidence>
<dbReference type="GO" id="GO:0005886">
    <property type="term" value="C:plasma membrane"/>
    <property type="evidence" value="ECO:0007669"/>
    <property type="project" value="TreeGrafter"/>
</dbReference>
<dbReference type="InterPro" id="IPR003599">
    <property type="entry name" value="Ig_sub"/>
</dbReference>
<evidence type="ECO:0000256" key="6">
    <source>
        <dbReference type="ARBA" id="ARBA00023319"/>
    </source>
</evidence>
<keyword evidence="7" id="KW-1133">Transmembrane helix</keyword>
<dbReference type="SMART" id="SM00408">
    <property type="entry name" value="IGc2"/>
    <property type="match status" value="1"/>
</dbReference>
<dbReference type="GO" id="GO:0005911">
    <property type="term" value="C:cell-cell junction"/>
    <property type="evidence" value="ECO:0007669"/>
    <property type="project" value="TreeGrafter"/>
</dbReference>
<sequence>MINTLMCQGIDLRVKGPPSVVVQVKSGRTTGQHAQIQTNTPLSLWCQAVNERNLEVVPALEVAFRHNGVLYPAELQPDGKNATFTKDVVTLSDAGVWTCGVRTRAYGNATGNIYVYLRPVILGNSSRIDDRDATKFHFDASGVTVVRGENSRMECPVFAYPRPDIRWKAPNGKDITSQQSPRVSVRDGVLTIKNVTDADDGTYICTATNSFVHKGQSQKSDITVERRLRVKSELAWVTPLMIIIVSIVLLVAIILFCEFRKRRNEQKLLTETVDDE</sequence>
<dbReference type="InterPro" id="IPR036179">
    <property type="entry name" value="Ig-like_dom_sf"/>
</dbReference>
<dbReference type="PROSITE" id="PS50835">
    <property type="entry name" value="IG_LIKE"/>
    <property type="match status" value="2"/>
</dbReference>
<reference evidence="9" key="1">
    <citation type="submission" date="2022-01" db="EMBL/GenBank/DDBJ databases">
        <title>Genome Sequence Resource for Two Populations of Ditylenchus destructor, the Migratory Endoparasitic Phytonematode.</title>
        <authorList>
            <person name="Zhang H."/>
            <person name="Lin R."/>
            <person name="Xie B."/>
        </authorList>
    </citation>
    <scope>NUCLEOTIDE SEQUENCE</scope>
    <source>
        <strain evidence="9">BazhouSP</strain>
    </source>
</reference>
<dbReference type="InterPro" id="IPR007110">
    <property type="entry name" value="Ig-like_dom"/>
</dbReference>
<dbReference type="AlphaFoldDB" id="A0AAD4MW77"/>
<accession>A0AAD4MW77</accession>
<feature type="transmembrane region" description="Helical" evidence="7">
    <location>
        <begin position="234"/>
        <end position="257"/>
    </location>
</feature>
<evidence type="ECO:0000256" key="4">
    <source>
        <dbReference type="ARBA" id="ARBA00023157"/>
    </source>
</evidence>
<dbReference type="FunFam" id="2.60.40.10:FF:000032">
    <property type="entry name" value="palladin isoform X1"/>
    <property type="match status" value="1"/>
</dbReference>
<name>A0AAD4MW77_9BILA</name>
<dbReference type="SUPFAM" id="SSF48726">
    <property type="entry name" value="Immunoglobulin"/>
    <property type="match status" value="2"/>
</dbReference>
<evidence type="ECO:0000313" key="9">
    <source>
        <dbReference type="EMBL" id="KAI1709259.1"/>
    </source>
</evidence>
<feature type="domain" description="Ig-like" evidence="8">
    <location>
        <begin position="18"/>
        <end position="110"/>
    </location>
</feature>
<dbReference type="SMART" id="SM00409">
    <property type="entry name" value="IG"/>
    <property type="match status" value="2"/>
</dbReference>
<dbReference type="InterPro" id="IPR003598">
    <property type="entry name" value="Ig_sub2"/>
</dbReference>
<dbReference type="GO" id="GO:0098609">
    <property type="term" value="P:cell-cell adhesion"/>
    <property type="evidence" value="ECO:0007669"/>
    <property type="project" value="TreeGrafter"/>
</dbReference>
<keyword evidence="2" id="KW-0677">Repeat</keyword>